<reference evidence="2 3" key="1">
    <citation type="submission" date="2019-05" db="EMBL/GenBank/DDBJ databases">
        <title>Another draft genome of Portunus trituberculatus and its Hox gene families provides insights of decapod evolution.</title>
        <authorList>
            <person name="Jeong J.-H."/>
            <person name="Song I."/>
            <person name="Kim S."/>
            <person name="Choi T."/>
            <person name="Kim D."/>
            <person name="Ryu S."/>
            <person name="Kim W."/>
        </authorList>
    </citation>
    <scope>NUCLEOTIDE SEQUENCE [LARGE SCALE GENOMIC DNA]</scope>
    <source>
        <tissue evidence="2">Muscle</tissue>
    </source>
</reference>
<feature type="compositionally biased region" description="Pro residues" evidence="1">
    <location>
        <begin position="87"/>
        <end position="97"/>
    </location>
</feature>
<comment type="caution">
    <text evidence="2">The sequence shown here is derived from an EMBL/GenBank/DDBJ whole genome shotgun (WGS) entry which is preliminary data.</text>
</comment>
<evidence type="ECO:0000313" key="3">
    <source>
        <dbReference type="Proteomes" id="UP000324222"/>
    </source>
</evidence>
<sequence>MLSLPASATDRFLSRPHSAGGEGLGRRSDHASPSLPPGRPCLTLHVLPPQTARCAPVIGPATPCGPARFLWPPGNPSSASSFRMRRPSPPTAPRRCR</sequence>
<name>A0A5B7IAG5_PORTR</name>
<accession>A0A5B7IAG5</accession>
<dbReference type="AlphaFoldDB" id="A0A5B7IAG5"/>
<organism evidence="2 3">
    <name type="scientific">Portunus trituberculatus</name>
    <name type="common">Swimming crab</name>
    <name type="synonym">Neptunus trituberculatus</name>
    <dbReference type="NCBI Taxonomy" id="210409"/>
    <lineage>
        <taxon>Eukaryota</taxon>
        <taxon>Metazoa</taxon>
        <taxon>Ecdysozoa</taxon>
        <taxon>Arthropoda</taxon>
        <taxon>Crustacea</taxon>
        <taxon>Multicrustacea</taxon>
        <taxon>Malacostraca</taxon>
        <taxon>Eumalacostraca</taxon>
        <taxon>Eucarida</taxon>
        <taxon>Decapoda</taxon>
        <taxon>Pleocyemata</taxon>
        <taxon>Brachyura</taxon>
        <taxon>Eubrachyura</taxon>
        <taxon>Portunoidea</taxon>
        <taxon>Portunidae</taxon>
        <taxon>Portuninae</taxon>
        <taxon>Portunus</taxon>
    </lineage>
</organism>
<keyword evidence="3" id="KW-1185">Reference proteome</keyword>
<proteinExistence type="predicted"/>
<gene>
    <name evidence="2" type="ORF">E2C01_075340</name>
</gene>
<dbReference type="Proteomes" id="UP000324222">
    <property type="component" value="Unassembled WGS sequence"/>
</dbReference>
<evidence type="ECO:0000313" key="2">
    <source>
        <dbReference type="EMBL" id="MPC80752.1"/>
    </source>
</evidence>
<feature type="region of interest" description="Disordered" evidence="1">
    <location>
        <begin position="75"/>
        <end position="97"/>
    </location>
</feature>
<dbReference type="EMBL" id="VSRR010054910">
    <property type="protein sequence ID" value="MPC80752.1"/>
    <property type="molecule type" value="Genomic_DNA"/>
</dbReference>
<evidence type="ECO:0000256" key="1">
    <source>
        <dbReference type="SAM" id="MobiDB-lite"/>
    </source>
</evidence>
<feature type="region of interest" description="Disordered" evidence="1">
    <location>
        <begin position="1"/>
        <end position="39"/>
    </location>
</feature>
<protein>
    <submittedName>
        <fullName evidence="2">Uncharacterized protein</fullName>
    </submittedName>
</protein>